<evidence type="ECO:0000313" key="5">
    <source>
        <dbReference type="Proteomes" id="UP001516400"/>
    </source>
</evidence>
<name>A0ABD2P9N7_9CUCU</name>
<dbReference type="Proteomes" id="UP001516400">
    <property type="component" value="Unassembled WGS sequence"/>
</dbReference>
<keyword evidence="5" id="KW-1185">Reference proteome</keyword>
<dbReference type="InterPro" id="IPR037840">
    <property type="entry name" value="PH_Anillin"/>
</dbReference>
<dbReference type="FunFam" id="2.30.29.30:FF:000111">
    <property type="entry name" value="anillin isoform X1"/>
    <property type="match status" value="1"/>
</dbReference>
<feature type="region of interest" description="Disordered" evidence="2">
    <location>
        <begin position="152"/>
        <end position="180"/>
    </location>
</feature>
<dbReference type="SMART" id="SM00233">
    <property type="entry name" value="PH"/>
    <property type="match status" value="1"/>
</dbReference>
<sequence>MGSSEQVEAEKVLLLSTHRRQAILNEIQRLKVESTLRPQSKHAKDLPLEKGSLTLSSISLPLKKEYVRALAAAGGKGHHVVCLVKCGEQVVCSKLTSTVASDIKNPCCELCIPGEIILKDIYSDFTVIFEVYCLQAQEEILPHEVKYHIKKNNKATPKKSKHDSVLSRPNKESPAGPQSVRSPSFALMGYVVFSIQQMNKKIWSLNNTPTMSPLEGTVEMRVSCVLTTSIEHSGFLTMFEDISGFGAWHRRWCVLRENSLSYWKYPDDEKKVPPIDSIDLCKCITKEVKPVSRDICARLHTFLLETVREPLSEERDTLIKICKGDKTIIRNLLSADTKEDRIKWCAKLNSALTAVKLWGK</sequence>
<evidence type="ECO:0000313" key="4">
    <source>
        <dbReference type="EMBL" id="KAL3287438.1"/>
    </source>
</evidence>
<dbReference type="InterPro" id="IPR011993">
    <property type="entry name" value="PH-like_dom_sf"/>
</dbReference>
<dbReference type="InterPro" id="IPR012966">
    <property type="entry name" value="AHD"/>
</dbReference>
<gene>
    <name evidence="4" type="ORF">HHI36_001909</name>
</gene>
<dbReference type="PROSITE" id="PS50003">
    <property type="entry name" value="PH_DOMAIN"/>
    <property type="match status" value="1"/>
</dbReference>
<organism evidence="4 5">
    <name type="scientific">Cryptolaemus montrouzieri</name>
    <dbReference type="NCBI Taxonomy" id="559131"/>
    <lineage>
        <taxon>Eukaryota</taxon>
        <taxon>Metazoa</taxon>
        <taxon>Ecdysozoa</taxon>
        <taxon>Arthropoda</taxon>
        <taxon>Hexapoda</taxon>
        <taxon>Insecta</taxon>
        <taxon>Pterygota</taxon>
        <taxon>Neoptera</taxon>
        <taxon>Endopterygota</taxon>
        <taxon>Coleoptera</taxon>
        <taxon>Polyphaga</taxon>
        <taxon>Cucujiformia</taxon>
        <taxon>Coccinelloidea</taxon>
        <taxon>Coccinellidae</taxon>
        <taxon>Scymninae</taxon>
        <taxon>Scymnini</taxon>
        <taxon>Cryptolaemus</taxon>
    </lineage>
</organism>
<feature type="compositionally biased region" description="Basic residues" evidence="2">
    <location>
        <begin position="152"/>
        <end position="161"/>
    </location>
</feature>
<dbReference type="EMBL" id="JABFTP020000185">
    <property type="protein sequence ID" value="KAL3287438.1"/>
    <property type="molecule type" value="Genomic_DNA"/>
</dbReference>
<dbReference type="CDD" id="cd01263">
    <property type="entry name" value="PH_anillin"/>
    <property type="match status" value="1"/>
</dbReference>
<dbReference type="Pfam" id="PF00169">
    <property type="entry name" value="PH"/>
    <property type="match status" value="1"/>
</dbReference>
<dbReference type="Pfam" id="PF08174">
    <property type="entry name" value="Anillin"/>
    <property type="match status" value="1"/>
</dbReference>
<feature type="domain" description="PH" evidence="3">
    <location>
        <begin position="229"/>
        <end position="353"/>
    </location>
</feature>
<dbReference type="PANTHER" id="PTHR21538:SF23">
    <property type="entry name" value="ANILLIN"/>
    <property type="match status" value="1"/>
</dbReference>
<keyword evidence="1" id="KW-0175">Coiled coil</keyword>
<protein>
    <recommendedName>
        <fullName evidence="3">PH domain-containing protein</fullName>
    </recommendedName>
</protein>
<dbReference type="Gene3D" id="2.30.29.30">
    <property type="entry name" value="Pleckstrin-homology domain (PH domain)/Phosphotyrosine-binding domain (PTB)"/>
    <property type="match status" value="1"/>
</dbReference>
<accession>A0ABD2P9N7</accession>
<evidence type="ECO:0000259" key="3">
    <source>
        <dbReference type="PROSITE" id="PS50003"/>
    </source>
</evidence>
<reference evidence="4 5" key="1">
    <citation type="journal article" date="2021" name="BMC Biol.">
        <title>Horizontally acquired antibacterial genes associated with adaptive radiation of ladybird beetles.</title>
        <authorList>
            <person name="Li H.S."/>
            <person name="Tang X.F."/>
            <person name="Huang Y.H."/>
            <person name="Xu Z.Y."/>
            <person name="Chen M.L."/>
            <person name="Du X.Y."/>
            <person name="Qiu B.Y."/>
            <person name="Chen P.T."/>
            <person name="Zhang W."/>
            <person name="Slipinski A."/>
            <person name="Escalona H.E."/>
            <person name="Waterhouse R.M."/>
            <person name="Zwick A."/>
            <person name="Pang H."/>
        </authorList>
    </citation>
    <scope>NUCLEOTIDE SEQUENCE [LARGE SCALE GENOMIC DNA]</scope>
    <source>
        <strain evidence="4">SYSU2018</strain>
    </source>
</reference>
<proteinExistence type="predicted"/>
<dbReference type="InterPro" id="IPR001849">
    <property type="entry name" value="PH_domain"/>
</dbReference>
<dbReference type="InterPro" id="IPR051364">
    <property type="entry name" value="Cytokinesis/Rho-signaling"/>
</dbReference>
<evidence type="ECO:0000256" key="1">
    <source>
        <dbReference type="ARBA" id="ARBA00023054"/>
    </source>
</evidence>
<feature type="compositionally biased region" description="Basic and acidic residues" evidence="2">
    <location>
        <begin position="162"/>
        <end position="171"/>
    </location>
</feature>
<dbReference type="PANTHER" id="PTHR21538">
    <property type="entry name" value="ANILLIN/RHOTEKIN RTKN"/>
    <property type="match status" value="1"/>
</dbReference>
<dbReference type="AlphaFoldDB" id="A0ABD2P9N7"/>
<comment type="caution">
    <text evidence="4">The sequence shown here is derived from an EMBL/GenBank/DDBJ whole genome shotgun (WGS) entry which is preliminary data.</text>
</comment>
<dbReference type="SUPFAM" id="SSF50729">
    <property type="entry name" value="PH domain-like"/>
    <property type="match status" value="1"/>
</dbReference>
<evidence type="ECO:0000256" key="2">
    <source>
        <dbReference type="SAM" id="MobiDB-lite"/>
    </source>
</evidence>